<dbReference type="GeneID" id="64819519"/>
<organism evidence="1 2">
    <name type="scientific">Methanobacterium alkalithermotolerans</name>
    <dbReference type="NCBI Taxonomy" id="2731220"/>
    <lineage>
        <taxon>Archaea</taxon>
        <taxon>Methanobacteriati</taxon>
        <taxon>Methanobacteriota</taxon>
        <taxon>Methanomada group</taxon>
        <taxon>Methanobacteria</taxon>
        <taxon>Methanobacteriales</taxon>
        <taxon>Methanobacteriaceae</taxon>
        <taxon>Methanobacterium</taxon>
    </lineage>
</organism>
<name>A0A8T8K2C5_9EURY</name>
<gene>
    <name evidence="1" type="ORF">HYG87_02105</name>
</gene>
<dbReference type="RefSeq" id="WP_211533590.1">
    <property type="nucleotide sequence ID" value="NZ_CP058560.1"/>
</dbReference>
<dbReference type="AlphaFoldDB" id="A0A8T8K2C5"/>
<evidence type="ECO:0000313" key="1">
    <source>
        <dbReference type="EMBL" id="QUH22646.1"/>
    </source>
</evidence>
<protein>
    <submittedName>
        <fullName evidence="1">Uncharacterized protein</fullName>
    </submittedName>
</protein>
<dbReference type="Proteomes" id="UP000681041">
    <property type="component" value="Chromosome"/>
</dbReference>
<keyword evidence="2" id="KW-1185">Reference proteome</keyword>
<proteinExistence type="predicted"/>
<reference evidence="1" key="1">
    <citation type="submission" date="2020-07" db="EMBL/GenBank/DDBJ databases">
        <title>Methanobacterium. sp. MethCan genome.</title>
        <authorList>
            <person name="Postec A."/>
            <person name="Quemeneur M."/>
        </authorList>
    </citation>
    <scope>NUCLEOTIDE SEQUENCE</scope>
    <source>
        <strain evidence="1">MethCAN</strain>
    </source>
</reference>
<sequence>MAKEIVPTPVLEGKDAYNFIMEMEKPASIEKKKMLDEIDKKNKPLLL</sequence>
<dbReference type="OrthoDB" id="376051at2157"/>
<dbReference type="KEGG" id="meme:HYG87_02105"/>
<accession>A0A8T8K2C5</accession>
<evidence type="ECO:0000313" key="2">
    <source>
        <dbReference type="Proteomes" id="UP000681041"/>
    </source>
</evidence>
<dbReference type="EMBL" id="CP058560">
    <property type="protein sequence ID" value="QUH22646.1"/>
    <property type="molecule type" value="Genomic_DNA"/>
</dbReference>